<dbReference type="Pfam" id="PF14198">
    <property type="entry name" value="TnpV"/>
    <property type="match status" value="1"/>
</dbReference>
<evidence type="ECO:0000313" key="2">
    <source>
        <dbReference type="Proteomes" id="UP000095712"/>
    </source>
</evidence>
<gene>
    <name evidence="1" type="ORF">ERS852523_03089</name>
</gene>
<dbReference type="RefSeq" id="WP_008793036.1">
    <property type="nucleotide sequence ID" value="NZ_AP031426.1"/>
</dbReference>
<dbReference type="EMBL" id="CZAW01000039">
    <property type="protein sequence ID" value="CUP86785.1"/>
    <property type="molecule type" value="Genomic_DNA"/>
</dbReference>
<organism evidence="1 2">
    <name type="scientific">Blautia wexlerae</name>
    <dbReference type="NCBI Taxonomy" id="418240"/>
    <lineage>
        <taxon>Bacteria</taxon>
        <taxon>Bacillati</taxon>
        <taxon>Bacillota</taxon>
        <taxon>Clostridia</taxon>
        <taxon>Lachnospirales</taxon>
        <taxon>Lachnospiraceae</taxon>
        <taxon>Blautia</taxon>
    </lineage>
</organism>
<dbReference type="InterPro" id="IPR026989">
    <property type="entry name" value="TnpV"/>
</dbReference>
<sequence length="158" mass="18658">METHIYDEKNGLSYTLHGDYYLPDLVLNEEEPIYGKYGMLRKQFLKEHRLAKYQYLLLTGKLTEHLNQIDQESREQVEMLMEQMAEKQGVTEELKVQNRTKWVRLMNNIKASAEEMVLKLLKSTLFVKLPAIRFHILTSFLVGKLVVLPPFRGAIRRF</sequence>
<evidence type="ECO:0000313" key="1">
    <source>
        <dbReference type="EMBL" id="CUP86785.1"/>
    </source>
</evidence>
<name>A0A174RUC2_9FIRM</name>
<dbReference type="AlphaFoldDB" id="A0A174RUC2"/>
<accession>A0A174RUC2</accession>
<proteinExistence type="predicted"/>
<dbReference type="Proteomes" id="UP000095712">
    <property type="component" value="Unassembled WGS sequence"/>
</dbReference>
<protein>
    <recommendedName>
        <fullName evidence="3">TnpV protein</fullName>
    </recommendedName>
</protein>
<reference evidence="1 2" key="1">
    <citation type="submission" date="2015-09" db="EMBL/GenBank/DDBJ databases">
        <authorList>
            <consortium name="Pathogen Informatics"/>
        </authorList>
    </citation>
    <scope>NUCLEOTIDE SEQUENCE [LARGE SCALE GENOMIC DNA]</scope>
    <source>
        <strain evidence="1 2">2789STDY5834911</strain>
    </source>
</reference>
<evidence type="ECO:0008006" key="3">
    <source>
        <dbReference type="Google" id="ProtNLM"/>
    </source>
</evidence>